<keyword evidence="1" id="KW-0472">Membrane</keyword>
<comment type="caution">
    <text evidence="3">The sequence shown here is derived from an EMBL/GenBank/DDBJ whole genome shotgun (WGS) entry which is preliminary data.</text>
</comment>
<dbReference type="RefSeq" id="WP_253163398.1">
    <property type="nucleotide sequence ID" value="NZ_JAMYBS010000014.1"/>
</dbReference>
<keyword evidence="1" id="KW-1133">Transmembrane helix</keyword>
<keyword evidence="1" id="KW-0812">Transmembrane</keyword>
<accession>A0AA41WPT4</accession>
<proteinExistence type="predicted"/>
<evidence type="ECO:0000259" key="2">
    <source>
        <dbReference type="Pfam" id="PF01882"/>
    </source>
</evidence>
<dbReference type="PANTHER" id="PTHR33608:SF3">
    <property type="entry name" value="SLR2013 PROTEIN"/>
    <property type="match status" value="1"/>
</dbReference>
<reference evidence="3" key="1">
    <citation type="submission" date="2022-06" db="EMBL/GenBank/DDBJ databases">
        <title>Detection of beta-lactamases in bacteria of animal origin.</title>
        <authorList>
            <person name="Mlynarcik P."/>
            <person name="Zdarska V."/>
            <person name="Chudobova H."/>
            <person name="Prochazkova P."/>
            <person name="Hricova K."/>
            <person name="Mezerova K."/>
            <person name="Bardon J."/>
            <person name="Dolejska M."/>
            <person name="Sukkar I."/>
            <person name="Kolar M."/>
        </authorList>
    </citation>
    <scope>NUCLEOTIDE SEQUENCE</scope>
    <source>
        <strain evidence="3">S 300-3</strain>
    </source>
</reference>
<feature type="transmembrane region" description="Helical" evidence="1">
    <location>
        <begin position="38"/>
        <end position="57"/>
    </location>
</feature>
<dbReference type="AlphaFoldDB" id="A0AA41WPT4"/>
<protein>
    <submittedName>
        <fullName evidence="3">DUF58 domain-containing protein</fullName>
    </submittedName>
</protein>
<dbReference type="InterPro" id="IPR002881">
    <property type="entry name" value="DUF58"/>
</dbReference>
<evidence type="ECO:0000256" key="1">
    <source>
        <dbReference type="SAM" id="Phobius"/>
    </source>
</evidence>
<organism evidence="3 4">
    <name type="scientific">Stutzerimonas nitrititolerans</name>
    <dbReference type="NCBI Taxonomy" id="2482751"/>
    <lineage>
        <taxon>Bacteria</taxon>
        <taxon>Pseudomonadati</taxon>
        <taxon>Pseudomonadota</taxon>
        <taxon>Gammaproteobacteria</taxon>
        <taxon>Pseudomonadales</taxon>
        <taxon>Pseudomonadaceae</taxon>
        <taxon>Stutzerimonas</taxon>
    </lineage>
</organism>
<dbReference type="PANTHER" id="PTHR33608">
    <property type="entry name" value="BLL2464 PROTEIN"/>
    <property type="match status" value="1"/>
</dbReference>
<dbReference type="Proteomes" id="UP001165292">
    <property type="component" value="Unassembled WGS sequence"/>
</dbReference>
<name>A0AA41WPT4_9GAMM</name>
<evidence type="ECO:0000313" key="4">
    <source>
        <dbReference type="Proteomes" id="UP001165292"/>
    </source>
</evidence>
<gene>
    <name evidence="3" type="ORF">NJF43_13215</name>
</gene>
<dbReference type="EMBL" id="JAMYBS010000014">
    <property type="protein sequence ID" value="MCO7545716.1"/>
    <property type="molecule type" value="Genomic_DNA"/>
</dbReference>
<dbReference type="Pfam" id="PF01882">
    <property type="entry name" value="DUF58"/>
    <property type="match status" value="1"/>
</dbReference>
<feature type="domain" description="DUF58" evidence="2">
    <location>
        <begin position="205"/>
        <end position="372"/>
    </location>
</feature>
<sequence>MNPSRRLLAALAVLFALALIIGVLSAFALPAQALLANLWWGLLLSLALLALFDAIRLHRSPSPRLQRTLPGNLPLGRWSDVRLRVQNDLHQPLILEVFDQVPAGLTFEQLPQRLRLSPAEYGEVGYRLKAIRRGRYEFNHCEVRLSSPLGLWRGRRILPLHAQTRVYPDFTRLHGAPLMAVDNWLSRLGVRQQPRRGLGMEFHQLREYREGDVLRQIDWKATARKRMPITREYQDERDQQILLMLDCGRHMRSQDGELAHFDHALNASLLLAYVALRQGDALGVYGFAAARPCFVAPAKGQQQLPRLLNNVYDLETTLQPVDFHAVASDVLARQKRRALLVLLSNLRDDDGELLEAVQRLSRQHRVLVVSLREGILDRLCQRKIGSFDDALAYLGTRDYLGARSQLHQRLLSHGVAVLDVPPHELGPQLISRYLAWKKAGTL</sequence>
<evidence type="ECO:0000313" key="3">
    <source>
        <dbReference type="EMBL" id="MCO7545716.1"/>
    </source>
</evidence>